<dbReference type="Pfam" id="PF08402">
    <property type="entry name" value="TOBE_2"/>
    <property type="match status" value="1"/>
</dbReference>
<dbReference type="InterPro" id="IPR003593">
    <property type="entry name" value="AAA+_ATPase"/>
</dbReference>
<dbReference type="RefSeq" id="WP_102074009.1">
    <property type="nucleotide sequence ID" value="NZ_PDNW01000008.1"/>
</dbReference>
<evidence type="ECO:0000256" key="2">
    <source>
        <dbReference type="ARBA" id="ARBA00022475"/>
    </source>
</evidence>
<dbReference type="InterPro" id="IPR013611">
    <property type="entry name" value="Transp-assoc_OB_typ2"/>
</dbReference>
<evidence type="ECO:0000256" key="5">
    <source>
        <dbReference type="ARBA" id="ARBA00022967"/>
    </source>
</evidence>
<evidence type="ECO:0000256" key="6">
    <source>
        <dbReference type="ARBA" id="ARBA00023136"/>
    </source>
</evidence>
<keyword evidence="1" id="KW-0813">Transport</keyword>
<dbReference type="AlphaFoldDB" id="A0A2N4U475"/>
<feature type="domain" description="ABC transporter" evidence="7">
    <location>
        <begin position="4"/>
        <end position="252"/>
    </location>
</feature>
<dbReference type="GO" id="GO:0055052">
    <property type="term" value="C:ATP-binding cassette (ABC) transporter complex, substrate-binding subunit-containing"/>
    <property type="evidence" value="ECO:0007669"/>
    <property type="project" value="TreeGrafter"/>
</dbReference>
<reference evidence="8 9" key="1">
    <citation type="submission" date="2017-10" db="EMBL/GenBank/DDBJ databases">
        <title>Two draft genome sequences of Pusillimonas sp. strains isolated from a nitrate- and radionuclide-contaminated groundwater in Russia.</title>
        <authorList>
            <person name="Grouzdev D.S."/>
            <person name="Tourova T.P."/>
            <person name="Goeva M.A."/>
            <person name="Babich T.L."/>
            <person name="Sokolova D.S."/>
            <person name="Abdullin R."/>
            <person name="Poltaraus A.B."/>
            <person name="Toshchakov S.V."/>
            <person name="Nazina T.N."/>
        </authorList>
    </citation>
    <scope>NUCLEOTIDE SEQUENCE [LARGE SCALE GENOMIC DNA]</scope>
    <source>
        <strain evidence="8 9">JR1/69-3-13</strain>
    </source>
</reference>
<dbReference type="PROSITE" id="PS00211">
    <property type="entry name" value="ABC_TRANSPORTER_1"/>
    <property type="match status" value="1"/>
</dbReference>
<dbReference type="SMART" id="SM00382">
    <property type="entry name" value="AAA"/>
    <property type="match status" value="1"/>
</dbReference>
<dbReference type="InterPro" id="IPR017871">
    <property type="entry name" value="ABC_transporter-like_CS"/>
</dbReference>
<proteinExistence type="predicted"/>
<dbReference type="PROSITE" id="PS50893">
    <property type="entry name" value="ABC_TRANSPORTER_2"/>
    <property type="match status" value="1"/>
</dbReference>
<keyword evidence="4" id="KW-0067">ATP-binding</keyword>
<protein>
    <submittedName>
        <fullName evidence="8">ABC transporter</fullName>
    </submittedName>
</protein>
<keyword evidence="9" id="KW-1185">Reference proteome</keyword>
<sequence length="378" mass="41462">MMDIKLTDVTKTYGATTVLDKLTLTIKKGEFLTLLGASGCGKSTLLKLLAGLELPDTGEIRKGDVNLLAQTPSERDCAMVFQSYALYPHMTVGDNICTPLYMGTMSFTQRLPGARWFSPGARSRVRTAQELGRRVAEILGIDHLWSRKPAALSGGQRQRVALARAMVRRPSLFLFDEPLSNLDANLRQSLRAEIRQLHDELGVTFVYVTHDQHEAMSMSDRIAVMKDGRILQLGTPTNIYDEPQHRDVAAFVGAPRINFLPVARDGNDRPAIQGQPLEQLLPAAVAEVGFRPHAASLKRLPDALKVSGRIVLMEYTGAERIVTMVTPEDDKITLVVDDGPGLRVGENLSVFVPMEQCHAFDADGLRLVPLCAAFSCAA</sequence>
<accession>A0A2N4U475</accession>
<dbReference type="InterPro" id="IPR003439">
    <property type="entry name" value="ABC_transporter-like_ATP-bd"/>
</dbReference>
<dbReference type="GO" id="GO:0016887">
    <property type="term" value="F:ATP hydrolysis activity"/>
    <property type="evidence" value="ECO:0007669"/>
    <property type="project" value="InterPro"/>
</dbReference>
<gene>
    <name evidence="8" type="ORF">CR159_11025</name>
</gene>
<keyword evidence="2" id="KW-1003">Cell membrane</keyword>
<dbReference type="SUPFAM" id="SSF52540">
    <property type="entry name" value="P-loop containing nucleoside triphosphate hydrolases"/>
    <property type="match status" value="1"/>
</dbReference>
<name>A0A2N4U475_9BURK</name>
<dbReference type="InterPro" id="IPR027417">
    <property type="entry name" value="P-loop_NTPase"/>
</dbReference>
<evidence type="ECO:0000256" key="4">
    <source>
        <dbReference type="ARBA" id="ARBA00022840"/>
    </source>
</evidence>
<dbReference type="PANTHER" id="PTHR43875">
    <property type="entry name" value="MALTODEXTRIN IMPORT ATP-BINDING PROTEIN MSMX"/>
    <property type="match status" value="1"/>
</dbReference>
<dbReference type="SUPFAM" id="SSF50331">
    <property type="entry name" value="MOP-like"/>
    <property type="match status" value="1"/>
</dbReference>
<dbReference type="PANTHER" id="PTHR43875:SF15">
    <property type="entry name" value="TREHALOSE IMPORT ATP-BINDING PROTEIN SUGC"/>
    <property type="match status" value="1"/>
</dbReference>
<dbReference type="InterPro" id="IPR047641">
    <property type="entry name" value="ABC_transpr_MalK/UgpC-like"/>
</dbReference>
<evidence type="ECO:0000313" key="8">
    <source>
        <dbReference type="EMBL" id="PLC49816.1"/>
    </source>
</evidence>
<organism evidence="8 9">
    <name type="scientific">Pollutimonas subterranea</name>
    <dbReference type="NCBI Taxonomy" id="2045210"/>
    <lineage>
        <taxon>Bacteria</taxon>
        <taxon>Pseudomonadati</taxon>
        <taxon>Pseudomonadota</taxon>
        <taxon>Betaproteobacteria</taxon>
        <taxon>Burkholderiales</taxon>
        <taxon>Alcaligenaceae</taxon>
        <taxon>Pollutimonas</taxon>
    </lineage>
</organism>
<keyword evidence="3" id="KW-0547">Nucleotide-binding</keyword>
<dbReference type="Gene3D" id="3.40.50.300">
    <property type="entry name" value="P-loop containing nucleotide triphosphate hydrolases"/>
    <property type="match status" value="1"/>
</dbReference>
<evidence type="ECO:0000256" key="3">
    <source>
        <dbReference type="ARBA" id="ARBA00022741"/>
    </source>
</evidence>
<comment type="caution">
    <text evidence="8">The sequence shown here is derived from an EMBL/GenBank/DDBJ whole genome shotgun (WGS) entry which is preliminary data.</text>
</comment>
<dbReference type="InterPro" id="IPR012340">
    <property type="entry name" value="NA-bd_OB-fold"/>
</dbReference>
<dbReference type="InterPro" id="IPR008995">
    <property type="entry name" value="Mo/tungstate-bd_C_term_dom"/>
</dbReference>
<dbReference type="Proteomes" id="UP000234190">
    <property type="component" value="Unassembled WGS sequence"/>
</dbReference>
<dbReference type="Gene3D" id="2.40.50.100">
    <property type="match status" value="1"/>
</dbReference>
<keyword evidence="6" id="KW-0472">Membrane</keyword>
<evidence type="ECO:0000313" key="9">
    <source>
        <dbReference type="Proteomes" id="UP000234190"/>
    </source>
</evidence>
<dbReference type="Gene3D" id="2.40.50.140">
    <property type="entry name" value="Nucleic acid-binding proteins"/>
    <property type="match status" value="1"/>
</dbReference>
<dbReference type="Pfam" id="PF00005">
    <property type="entry name" value="ABC_tran"/>
    <property type="match status" value="1"/>
</dbReference>
<dbReference type="EMBL" id="PDNW01000008">
    <property type="protein sequence ID" value="PLC49816.1"/>
    <property type="molecule type" value="Genomic_DNA"/>
</dbReference>
<evidence type="ECO:0000256" key="1">
    <source>
        <dbReference type="ARBA" id="ARBA00022448"/>
    </source>
</evidence>
<dbReference type="OrthoDB" id="9802264at2"/>
<dbReference type="GO" id="GO:0005524">
    <property type="term" value="F:ATP binding"/>
    <property type="evidence" value="ECO:0007669"/>
    <property type="project" value="UniProtKB-KW"/>
</dbReference>
<dbReference type="FunFam" id="3.40.50.300:FF:000042">
    <property type="entry name" value="Maltose/maltodextrin ABC transporter, ATP-binding protein"/>
    <property type="match status" value="1"/>
</dbReference>
<evidence type="ECO:0000259" key="7">
    <source>
        <dbReference type="PROSITE" id="PS50893"/>
    </source>
</evidence>
<keyword evidence="5" id="KW-1278">Translocase</keyword>
<dbReference type="GO" id="GO:0140359">
    <property type="term" value="F:ABC-type transporter activity"/>
    <property type="evidence" value="ECO:0007669"/>
    <property type="project" value="UniProtKB-ARBA"/>
</dbReference>